<dbReference type="RefSeq" id="WP_212938423.1">
    <property type="nucleotide sequence ID" value="NZ_BORR01000003.1"/>
</dbReference>
<dbReference type="Gene3D" id="2.70.70.10">
    <property type="entry name" value="Glucose Permease (Domain IIA)"/>
    <property type="match status" value="1"/>
</dbReference>
<dbReference type="PROSITE" id="PS51093">
    <property type="entry name" value="PTS_EIIA_TYPE_1"/>
    <property type="match status" value="1"/>
</dbReference>
<evidence type="ECO:0000256" key="5">
    <source>
        <dbReference type="ARBA" id="ARBA00022683"/>
    </source>
</evidence>
<keyword evidence="6" id="KW-0418">Kinase</keyword>
<keyword evidence="4" id="KW-0808">Transferase</keyword>
<dbReference type="InterPro" id="IPR050890">
    <property type="entry name" value="PTS_EIIA_component"/>
</dbReference>
<evidence type="ECO:0000313" key="9">
    <source>
        <dbReference type="Proteomes" id="UP000681162"/>
    </source>
</evidence>
<evidence type="ECO:0000256" key="2">
    <source>
        <dbReference type="ARBA" id="ARBA00022448"/>
    </source>
</evidence>
<keyword evidence="9" id="KW-1185">Reference proteome</keyword>
<dbReference type="GO" id="GO:0005737">
    <property type="term" value="C:cytoplasm"/>
    <property type="evidence" value="ECO:0007669"/>
    <property type="project" value="UniProtKB-SubCell"/>
</dbReference>
<dbReference type="SUPFAM" id="SSF51261">
    <property type="entry name" value="Duplicated hybrid motif"/>
    <property type="match status" value="1"/>
</dbReference>
<keyword evidence="5" id="KW-0598">Phosphotransferase system</keyword>
<evidence type="ECO:0000256" key="6">
    <source>
        <dbReference type="ARBA" id="ARBA00022777"/>
    </source>
</evidence>
<dbReference type="PANTHER" id="PTHR45008:SF1">
    <property type="entry name" value="PTS SYSTEM GLUCOSE-SPECIFIC EIIA COMPONENT"/>
    <property type="match status" value="1"/>
</dbReference>
<dbReference type="GO" id="GO:0016301">
    <property type="term" value="F:kinase activity"/>
    <property type="evidence" value="ECO:0007669"/>
    <property type="project" value="UniProtKB-KW"/>
</dbReference>
<keyword evidence="2" id="KW-0813">Transport</keyword>
<proteinExistence type="predicted"/>
<dbReference type="Proteomes" id="UP000681162">
    <property type="component" value="Unassembled WGS sequence"/>
</dbReference>
<comment type="caution">
    <text evidence="8">The sequence shown here is derived from an EMBL/GenBank/DDBJ whole genome shotgun (WGS) entry which is preliminary data.</text>
</comment>
<feature type="domain" description="PTS EIIA type-1" evidence="7">
    <location>
        <begin position="33"/>
        <end position="137"/>
    </location>
</feature>
<dbReference type="GO" id="GO:0009401">
    <property type="term" value="P:phosphoenolpyruvate-dependent sugar phosphotransferase system"/>
    <property type="evidence" value="ECO:0007669"/>
    <property type="project" value="UniProtKB-KW"/>
</dbReference>
<dbReference type="Pfam" id="PF00358">
    <property type="entry name" value="PTS_EIIA_1"/>
    <property type="match status" value="1"/>
</dbReference>
<evidence type="ECO:0000256" key="3">
    <source>
        <dbReference type="ARBA" id="ARBA00022597"/>
    </source>
</evidence>
<evidence type="ECO:0000256" key="4">
    <source>
        <dbReference type="ARBA" id="ARBA00022679"/>
    </source>
</evidence>
<sequence>MFSKWRKKSAEPITLEILAPVTGKAVALTEVPDEAFAAGHMGKGIAIEPEEGKLIAPFEGKVVHVIKSNHAVMIENAEGIQFLFHIGINTVSLKGEGFTSHVSVGDKVKAGQLLIEFDIEQIKAAGYPVITPIVVTNADEMVSSLEMHVGSVTAGKDTIFKAVLKS</sequence>
<dbReference type="InterPro" id="IPR011055">
    <property type="entry name" value="Dup_hybrid_motif"/>
</dbReference>
<name>A0A920CDM9_9BACL</name>
<dbReference type="PANTHER" id="PTHR45008">
    <property type="entry name" value="PTS SYSTEM GLUCOSE-SPECIFIC EIIA COMPONENT"/>
    <property type="match status" value="1"/>
</dbReference>
<gene>
    <name evidence="8" type="ORF">J41TS12_09020</name>
</gene>
<dbReference type="EMBL" id="BORR01000003">
    <property type="protein sequence ID" value="GIO36041.1"/>
    <property type="molecule type" value="Genomic_DNA"/>
</dbReference>
<dbReference type="FunFam" id="2.70.70.10:FF:000001">
    <property type="entry name" value="PTS system glucose-specific IIA component"/>
    <property type="match status" value="1"/>
</dbReference>
<evidence type="ECO:0000259" key="7">
    <source>
        <dbReference type="PROSITE" id="PS51093"/>
    </source>
</evidence>
<dbReference type="PROSITE" id="PS00371">
    <property type="entry name" value="PTS_EIIA_TYPE_1_HIS"/>
    <property type="match status" value="1"/>
</dbReference>
<dbReference type="AlphaFoldDB" id="A0A920CDM9"/>
<protein>
    <recommendedName>
        <fullName evidence="7">PTS EIIA type-1 domain-containing protein</fullName>
    </recommendedName>
</protein>
<accession>A0A920CDM9</accession>
<evidence type="ECO:0000256" key="1">
    <source>
        <dbReference type="ARBA" id="ARBA00004496"/>
    </source>
</evidence>
<evidence type="ECO:0000313" key="8">
    <source>
        <dbReference type="EMBL" id="GIO36041.1"/>
    </source>
</evidence>
<comment type="subcellular location">
    <subcellularLocation>
        <location evidence="1">Cytoplasm</location>
    </subcellularLocation>
</comment>
<organism evidence="8 9">
    <name type="scientific">Paenibacillus antibioticophila</name>
    <dbReference type="NCBI Taxonomy" id="1274374"/>
    <lineage>
        <taxon>Bacteria</taxon>
        <taxon>Bacillati</taxon>
        <taxon>Bacillota</taxon>
        <taxon>Bacilli</taxon>
        <taxon>Bacillales</taxon>
        <taxon>Paenibacillaceae</taxon>
        <taxon>Paenibacillus</taxon>
    </lineage>
</organism>
<dbReference type="InterPro" id="IPR001127">
    <property type="entry name" value="PTS_EIIA_1_perm"/>
</dbReference>
<keyword evidence="3" id="KW-0762">Sugar transport</keyword>
<dbReference type="NCBIfam" id="TIGR00830">
    <property type="entry name" value="PTBA"/>
    <property type="match status" value="1"/>
</dbReference>
<reference evidence="8 9" key="1">
    <citation type="submission" date="2021-03" db="EMBL/GenBank/DDBJ databases">
        <title>Antimicrobial resistance genes in bacteria isolated from Japanese honey, and their potential for conferring macrolide and lincosamide resistance in the American foulbrood pathogen Paenibacillus larvae.</title>
        <authorList>
            <person name="Okamoto M."/>
            <person name="Kumagai M."/>
            <person name="Kanamori H."/>
            <person name="Takamatsu D."/>
        </authorList>
    </citation>
    <scope>NUCLEOTIDE SEQUENCE [LARGE SCALE GENOMIC DNA]</scope>
    <source>
        <strain evidence="8 9">J41TS12</strain>
    </source>
</reference>